<dbReference type="EMBL" id="BQNL01000001">
    <property type="protein sequence ID" value="GKH13762.1"/>
    <property type="molecule type" value="Genomic_DNA"/>
</dbReference>
<dbReference type="PIRSF" id="PIRSF016502">
    <property type="entry name" value="Urea_transporter"/>
    <property type="match status" value="1"/>
</dbReference>
<dbReference type="GO" id="GO:0005886">
    <property type="term" value="C:plasma membrane"/>
    <property type="evidence" value="ECO:0007669"/>
    <property type="project" value="UniProtKB-SubCell"/>
</dbReference>
<dbReference type="Proteomes" id="UP000487221">
    <property type="component" value="Unassembled WGS sequence"/>
</dbReference>
<evidence type="ECO:0000313" key="34">
    <source>
        <dbReference type="Proteomes" id="UP000432488"/>
    </source>
</evidence>
<evidence type="ECO:0000313" key="11">
    <source>
        <dbReference type="EMBL" id="GKH13762.1"/>
    </source>
</evidence>
<dbReference type="EMBL" id="JAQNQY010000006">
    <property type="protein sequence ID" value="MDC1752281.1"/>
    <property type="molecule type" value="Genomic_DNA"/>
</dbReference>
<feature type="transmembrane region" description="Helical" evidence="8">
    <location>
        <begin position="170"/>
        <end position="188"/>
    </location>
</feature>
<evidence type="ECO:0000313" key="29">
    <source>
        <dbReference type="Proteomes" id="UP000260795"/>
    </source>
</evidence>
<organism evidence="15 37">
    <name type="scientific">Bacteroides uniformis</name>
    <dbReference type="NCBI Taxonomy" id="820"/>
    <lineage>
        <taxon>Bacteria</taxon>
        <taxon>Pseudomonadati</taxon>
        <taxon>Bacteroidota</taxon>
        <taxon>Bacteroidia</taxon>
        <taxon>Bacteroidales</taxon>
        <taxon>Bacteroidaceae</taxon>
        <taxon>Bacteroides</taxon>
    </lineage>
</organism>
<dbReference type="Proteomes" id="UP000462376">
    <property type="component" value="Unassembled WGS sequence"/>
</dbReference>
<dbReference type="EMBL" id="QRVP01000002">
    <property type="protein sequence ID" value="RGS56897.1"/>
    <property type="molecule type" value="Genomic_DNA"/>
</dbReference>
<feature type="transmembrane region" description="Helical" evidence="8">
    <location>
        <begin position="217"/>
        <end position="235"/>
    </location>
</feature>
<dbReference type="EMBL" id="WCTY01000032">
    <property type="protein sequence ID" value="KAB4181387.1"/>
    <property type="molecule type" value="Genomic_DNA"/>
</dbReference>
<evidence type="ECO:0000313" key="35">
    <source>
        <dbReference type="Proteomes" id="UP000462376"/>
    </source>
</evidence>
<dbReference type="Proteomes" id="UP001218502">
    <property type="component" value="Unassembled WGS sequence"/>
</dbReference>
<dbReference type="Proteomes" id="UP000095614">
    <property type="component" value="Unassembled WGS sequence"/>
</dbReference>
<protein>
    <submittedName>
        <fullName evidence="15">Urea transporter</fullName>
    </submittedName>
</protein>
<dbReference type="EMBL" id="WCUV01000014">
    <property type="protein sequence ID" value="KAB4088298.1"/>
    <property type="molecule type" value="Genomic_DNA"/>
</dbReference>
<evidence type="ECO:0000313" key="15">
    <source>
        <dbReference type="EMBL" id="KAB4251447.1"/>
    </source>
</evidence>
<dbReference type="EMBL" id="QSRK01000001">
    <property type="protein sequence ID" value="RGL17809.1"/>
    <property type="molecule type" value="Genomic_DNA"/>
</dbReference>
<evidence type="ECO:0000313" key="23">
    <source>
        <dbReference type="EMBL" id="RGS56897.1"/>
    </source>
</evidence>
<evidence type="ECO:0000313" key="25">
    <source>
        <dbReference type="Proteomes" id="UP000095419"/>
    </source>
</evidence>
<proteinExistence type="inferred from homology"/>
<evidence type="ECO:0000256" key="7">
    <source>
        <dbReference type="PIRSR" id="PIRSR016502-1"/>
    </source>
</evidence>
<evidence type="ECO:0000313" key="24">
    <source>
        <dbReference type="EMBL" id="RGV38728.1"/>
    </source>
</evidence>
<dbReference type="PANTHER" id="PTHR10464">
    <property type="entry name" value="UREA TRANSPORTER"/>
    <property type="match status" value="1"/>
</dbReference>
<feature type="transmembrane region" description="Helical" evidence="8">
    <location>
        <begin position="271"/>
        <end position="288"/>
    </location>
</feature>
<evidence type="ECO:0000256" key="3">
    <source>
        <dbReference type="ARBA" id="ARBA00022475"/>
    </source>
</evidence>
<evidence type="ECO:0000313" key="32">
    <source>
        <dbReference type="Proteomes" id="UP000285283"/>
    </source>
</evidence>
<evidence type="ECO:0000256" key="4">
    <source>
        <dbReference type="ARBA" id="ARBA00022692"/>
    </source>
</evidence>
<dbReference type="Proteomes" id="UP000260874">
    <property type="component" value="Unassembled WGS sequence"/>
</dbReference>
<evidence type="ECO:0000313" key="10">
    <source>
        <dbReference type="EMBL" id="CUP09843.1"/>
    </source>
</evidence>
<evidence type="ECO:0000256" key="8">
    <source>
        <dbReference type="SAM" id="Phobius"/>
    </source>
</evidence>
<dbReference type="EMBL" id="NFHS01000004">
    <property type="protein sequence ID" value="OUN54912.1"/>
    <property type="molecule type" value="Genomic_DNA"/>
</dbReference>
<evidence type="ECO:0000313" key="13">
    <source>
        <dbReference type="EMBL" id="KAB4181387.1"/>
    </source>
</evidence>
<evidence type="ECO:0000313" key="14">
    <source>
        <dbReference type="EMBL" id="KAB4230938.1"/>
    </source>
</evidence>
<evidence type="ECO:0000256" key="6">
    <source>
        <dbReference type="ARBA" id="ARBA00023136"/>
    </source>
</evidence>
<evidence type="ECO:0000313" key="26">
    <source>
        <dbReference type="Proteomes" id="UP000095614"/>
    </source>
</evidence>
<dbReference type="Proteomes" id="UP000095419">
    <property type="component" value="Unassembled WGS sequence"/>
</dbReference>
<feature type="transmembrane region" description="Helical" evidence="8">
    <location>
        <begin position="242"/>
        <end position="265"/>
    </location>
</feature>
<reference evidence="25 26" key="1">
    <citation type="submission" date="2015-09" db="EMBL/GenBank/DDBJ databases">
        <authorList>
            <consortium name="Pathogen Informatics"/>
        </authorList>
    </citation>
    <scope>NUCLEOTIDE SEQUENCE [LARGE SCALE GENOMIC DNA]</scope>
    <source>
        <strain evidence="10 25">2789STDY5608791</strain>
        <strain evidence="9 26">2789STDY5834847</strain>
    </source>
</reference>
<dbReference type="STRING" id="820.ERS852554_02468"/>
<dbReference type="InterPro" id="IPR029020">
    <property type="entry name" value="Ammonium/urea_transptr"/>
</dbReference>
<reference evidence="19" key="4">
    <citation type="journal article" date="2018" name="BMC Genomics">
        <title>Whole genome sequencing and function prediction of 133 gut anaerobes isolated from chicken caecum in pure cultures.</title>
        <authorList>
            <person name="Medvecky M."/>
            <person name="Cejkova D."/>
            <person name="Polansky O."/>
            <person name="Karasova D."/>
            <person name="Kubasova T."/>
            <person name="Cizek A."/>
            <person name="Rychlik I."/>
        </authorList>
    </citation>
    <scope>NUCLEOTIDE SEQUENCE</scope>
    <source>
        <strain evidence="19">An67</strain>
    </source>
</reference>
<evidence type="ECO:0000313" key="31">
    <source>
        <dbReference type="Proteomes" id="UP000260874"/>
    </source>
</evidence>
<gene>
    <name evidence="19" type="ORF">B5G17_10425</name>
    <name evidence="18" type="ORF">BHV79_07770</name>
    <name evidence="11" type="ORF">CE91St12_19720</name>
    <name evidence="24" type="ORF">DWW14_17745</name>
    <name evidence="23" type="ORF">DWX87_02365</name>
    <name evidence="22" type="ORF">DXC80_01260</name>
    <name evidence="21" type="ORF">DXC91_10685</name>
    <name evidence="20" type="ORF">DXD40_10380</name>
    <name evidence="10" type="ORF">ERS417307_03098</name>
    <name evidence="9" type="ORF">ERS852462_01304</name>
    <name evidence="14" type="ORF">GAP47_18805</name>
    <name evidence="15" type="ORF">GAP48_13560</name>
    <name evidence="13" type="ORF">GAQ44_16070</name>
    <name evidence="12" type="ORF">GAQ56_17285</name>
    <name evidence="16" type="ORF">POY80_07470</name>
    <name evidence="17" type="ORF">POZ22_12875</name>
</gene>
<sequence length="307" mass="33099">MKEAFTRKSLLILGRGIGQVMFQNNALSGLLMLIGIFLNSWQMGLLAVSGNIISTLTARISGYDCDDIKNGLYGFNGTLVGIAVGVFMLLTVSSLMLMAIASCASTYIARFFNMQRVLPGFTTPFILSVWMLLGLCSWLMPDMLLVSDTETPASSSINYLQCFSMGIGQVMFQGNMMTGLFFLAGILVNSRNAAVYTILGALLPLLLATLLGVDSEALNMGLMGYNGVLCALALGGKSWMSCIWAACSVLLSVVLQIVGMNWGIITLTAPFVLSVWLTMGIKNLYLFFKLGRKQATNPSKGIKAHTL</sequence>
<dbReference type="Proteomes" id="UP000285283">
    <property type="component" value="Unassembled WGS sequence"/>
</dbReference>
<reference evidence="28" key="3">
    <citation type="submission" date="2017-04" db="EMBL/GenBank/DDBJ databases">
        <title>Function of individual gut microbiota members based on whole genome sequencing of pure cultures obtained from chicken caecum.</title>
        <authorList>
            <person name="Medvecky M."/>
            <person name="Cejkova D."/>
            <person name="Polansky O."/>
            <person name="Karasova D."/>
            <person name="Kubasova T."/>
            <person name="Cizek A."/>
            <person name="Rychlik I."/>
        </authorList>
    </citation>
    <scope>NUCLEOTIDE SEQUENCE [LARGE SCALE GENOMIC DNA]</scope>
    <source>
        <strain evidence="28">An67</strain>
    </source>
</reference>
<evidence type="ECO:0000313" key="12">
    <source>
        <dbReference type="EMBL" id="KAB4088298.1"/>
    </source>
</evidence>
<keyword evidence="6 8" id="KW-0472">Membrane</keyword>
<dbReference type="AlphaFoldDB" id="A0A139K598"/>
<dbReference type="EMBL" id="CZAF01000004">
    <property type="protein sequence ID" value="CUO72586.1"/>
    <property type="molecule type" value="Genomic_DNA"/>
</dbReference>
<dbReference type="EMBL" id="WCTJ01000022">
    <property type="protein sequence ID" value="KAB4251447.1"/>
    <property type="molecule type" value="Genomic_DNA"/>
</dbReference>
<dbReference type="Proteomes" id="UP001055048">
    <property type="component" value="Unassembled WGS sequence"/>
</dbReference>
<dbReference type="Proteomes" id="UP000260795">
    <property type="component" value="Unassembled WGS sequence"/>
</dbReference>
<feature type="transmembrane region" description="Helical" evidence="8">
    <location>
        <begin position="121"/>
        <end position="140"/>
    </location>
</feature>
<dbReference type="EMBL" id="QRZC01000028">
    <property type="protein sequence ID" value="RGV38728.1"/>
    <property type="molecule type" value="Genomic_DNA"/>
</dbReference>
<reference evidence="34 35" key="6">
    <citation type="journal article" date="2019" name="Nat. Med.">
        <title>A library of human gut bacterial isolates paired with longitudinal multiomics data enables mechanistic microbiome research.</title>
        <authorList>
            <person name="Poyet M."/>
            <person name="Groussin M."/>
            <person name="Gibbons S.M."/>
            <person name="Avila-Pacheco J."/>
            <person name="Jiang X."/>
            <person name="Kearney S.M."/>
            <person name="Perrotta A.R."/>
            <person name="Berdy B."/>
            <person name="Zhao S."/>
            <person name="Lieberman T.D."/>
            <person name="Swanson P.K."/>
            <person name="Smith M."/>
            <person name="Roesemann S."/>
            <person name="Alexander J.E."/>
            <person name="Rich S.A."/>
            <person name="Livny J."/>
            <person name="Vlamakis H."/>
            <person name="Clish C."/>
            <person name="Bullock K."/>
            <person name="Deik A."/>
            <person name="Scott J."/>
            <person name="Pierce K.A."/>
            <person name="Xavier R.J."/>
            <person name="Alm E.J."/>
        </authorList>
    </citation>
    <scope>NUCLEOTIDE SEQUENCE [LARGE SCALE GENOMIC DNA]</scope>
    <source>
        <strain evidence="13 36">BIOML-A19</strain>
        <strain evidence="15 37">BIOML-A3</strain>
        <strain evidence="12 34">BIOML-A42</strain>
        <strain evidence="14 35">BIOML-A5</strain>
    </source>
</reference>
<evidence type="ECO:0000313" key="37">
    <source>
        <dbReference type="Proteomes" id="UP000487989"/>
    </source>
</evidence>
<reference evidence="11" key="7">
    <citation type="submission" date="2022-01" db="EMBL/GenBank/DDBJ databases">
        <title>Novel bile acid biosynthetic pathways are enriched in the microbiome of centenarians.</title>
        <authorList>
            <person name="Sato Y."/>
            <person name="Atarashi K."/>
            <person name="Plichta R.D."/>
            <person name="Arai Y."/>
            <person name="Sasajima S."/>
            <person name="Kearney M.S."/>
            <person name="Suda W."/>
            <person name="Takeshita K."/>
            <person name="Sasaki T."/>
            <person name="Okamoto S."/>
            <person name="Skelly N.A."/>
            <person name="Okamura Y."/>
            <person name="Vlamakis H."/>
            <person name="Li Y."/>
            <person name="Tanoue T."/>
            <person name="Takei H."/>
            <person name="Nittono H."/>
            <person name="Narushima S."/>
            <person name="Irie J."/>
            <person name="Itoh H."/>
            <person name="Moriya K."/>
            <person name="Sugiura Y."/>
            <person name="Suematsu M."/>
            <person name="Moritoki N."/>
            <person name="Shibata S."/>
            <person name="Littman R.D."/>
            <person name="Fischbach A.M."/>
            <person name="Uwamino Y."/>
            <person name="Inoue T."/>
            <person name="Honda A."/>
            <person name="Hattori M."/>
            <person name="Murai T."/>
            <person name="Xavier J.R."/>
            <person name="Hirose N."/>
            <person name="Honda K."/>
        </authorList>
    </citation>
    <scope>NUCLEOTIDE SEQUENCE</scope>
    <source>
        <strain evidence="11">CE91-St12</strain>
    </source>
</reference>
<evidence type="ECO:0000313" key="9">
    <source>
        <dbReference type="EMBL" id="CUO72586.1"/>
    </source>
</evidence>
<dbReference type="EMBL" id="QSPV01000007">
    <property type="protein sequence ID" value="RGJ93491.1"/>
    <property type="molecule type" value="Genomic_DNA"/>
</dbReference>
<keyword evidence="5 8" id="KW-1133">Transmembrane helix</keyword>
<feature type="transmembrane region" description="Helical" evidence="8">
    <location>
        <begin position="193"/>
        <end position="211"/>
    </location>
</feature>
<evidence type="ECO:0000313" key="20">
    <source>
        <dbReference type="EMBL" id="RGJ93491.1"/>
    </source>
</evidence>
<feature type="site" description="Important for channel permeability" evidence="7">
    <location>
        <position position="268"/>
    </location>
</feature>
<evidence type="ECO:0000313" key="17">
    <source>
        <dbReference type="EMBL" id="MDC1855672.1"/>
    </source>
</evidence>
<feature type="transmembrane region" description="Helical" evidence="8">
    <location>
        <begin position="21"/>
        <end position="41"/>
    </location>
</feature>
<evidence type="ECO:0000313" key="21">
    <source>
        <dbReference type="EMBL" id="RGK85720.1"/>
    </source>
</evidence>
<dbReference type="Proteomes" id="UP000186549">
    <property type="component" value="Unassembled WGS sequence"/>
</dbReference>
<feature type="transmembrane region" description="Helical" evidence="8">
    <location>
        <begin position="79"/>
        <end position="109"/>
    </location>
</feature>
<dbReference type="RefSeq" id="WP_022401656.1">
    <property type="nucleotide sequence ID" value="NZ_BQNL01000001.1"/>
</dbReference>
<dbReference type="Proteomes" id="UP000260844">
    <property type="component" value="Unassembled WGS sequence"/>
</dbReference>
<dbReference type="Proteomes" id="UP000432488">
    <property type="component" value="Unassembled WGS sequence"/>
</dbReference>
<reference evidence="18 27" key="2">
    <citation type="journal article" date="2016" name="Nat. Biotechnol.">
        <title>Measurement of bacterial replication rates in microbial communities.</title>
        <authorList>
            <person name="Brown C.T."/>
            <person name="Olm M.R."/>
            <person name="Thomas B.C."/>
            <person name="Banfield J.F."/>
        </authorList>
    </citation>
    <scope>NUCLEOTIDE SEQUENCE [LARGE SCALE GENOMIC DNA]</scope>
    <source>
        <strain evidence="18">45_41</strain>
    </source>
</reference>
<dbReference type="Proteomes" id="UP000285343">
    <property type="component" value="Unassembled WGS sequence"/>
</dbReference>
<dbReference type="Proteomes" id="UP000196329">
    <property type="component" value="Unassembled WGS sequence"/>
</dbReference>
<evidence type="ECO:0000313" key="22">
    <source>
        <dbReference type="EMBL" id="RGL17809.1"/>
    </source>
</evidence>
<dbReference type="Proteomes" id="UP001214113">
    <property type="component" value="Unassembled WGS sequence"/>
</dbReference>
<keyword evidence="4 8" id="KW-0812">Transmembrane</keyword>
<dbReference type="OrthoDB" id="279428at2"/>
<dbReference type="InterPro" id="IPR004937">
    <property type="entry name" value="Urea_transporter"/>
</dbReference>
<reference evidence="29 30" key="5">
    <citation type="submission" date="2018-08" db="EMBL/GenBank/DDBJ databases">
        <title>A genome reference for cultivated species of the human gut microbiota.</title>
        <authorList>
            <person name="Zou Y."/>
            <person name="Xue W."/>
            <person name="Luo G."/>
        </authorList>
    </citation>
    <scope>NUCLEOTIDE SEQUENCE [LARGE SCALE GENOMIC DNA]</scope>
    <source>
        <strain evidence="24 33">AF14-42</strain>
        <strain evidence="23 32">AF21-53</strain>
        <strain evidence="22 29">TF08-13</strain>
        <strain evidence="21 31">TF09-22</strain>
        <strain evidence="20 30">TM04-30</strain>
    </source>
</reference>
<keyword evidence="3" id="KW-1003">Cell membrane</keyword>
<evidence type="ECO:0000256" key="1">
    <source>
        <dbReference type="ARBA" id="ARBA00004651"/>
    </source>
</evidence>
<evidence type="ECO:0000313" key="19">
    <source>
        <dbReference type="EMBL" id="OUN54912.1"/>
    </source>
</evidence>
<dbReference type="Gene3D" id="1.10.3430.10">
    <property type="entry name" value="Ammonium transporter AmtB like domains"/>
    <property type="match status" value="1"/>
</dbReference>
<evidence type="ECO:0000313" key="30">
    <source>
        <dbReference type="Proteomes" id="UP000260844"/>
    </source>
</evidence>
<evidence type="ECO:0000313" key="16">
    <source>
        <dbReference type="EMBL" id="MDC1752281.1"/>
    </source>
</evidence>
<name>A0A139K598_BACUN</name>
<comment type="similarity">
    <text evidence="2">Belongs to the urea transporter family.</text>
</comment>
<evidence type="ECO:0000313" key="33">
    <source>
        <dbReference type="Proteomes" id="UP000285343"/>
    </source>
</evidence>
<reference evidence="16" key="8">
    <citation type="submission" date="2022-10" db="EMBL/GenBank/DDBJ databases">
        <title>Human gut microbiome strain richness.</title>
        <authorList>
            <person name="Chen-Liaw A."/>
        </authorList>
    </citation>
    <scope>NUCLEOTIDE SEQUENCE</scope>
    <source>
        <strain evidence="16">A1_m1001262Bd0_191120</strain>
        <strain evidence="17">BSD2780061687st1_G10_BSD2780061687b_171204</strain>
    </source>
</reference>
<accession>A0A139K598</accession>
<comment type="subcellular location">
    <subcellularLocation>
        <location evidence="1">Cell membrane</location>
        <topology evidence="1">Multi-pass membrane protein</topology>
    </subcellularLocation>
</comment>
<dbReference type="Proteomes" id="UP000487989">
    <property type="component" value="Unassembled WGS sequence"/>
</dbReference>
<dbReference type="EMBL" id="QSRB01000007">
    <property type="protein sequence ID" value="RGK85720.1"/>
    <property type="molecule type" value="Genomic_DNA"/>
</dbReference>
<evidence type="ECO:0000313" key="18">
    <source>
        <dbReference type="EMBL" id="OKZ34748.1"/>
    </source>
</evidence>
<dbReference type="PANTHER" id="PTHR10464:SF4">
    <property type="entry name" value="UREA TRANSPORTER"/>
    <property type="match status" value="1"/>
</dbReference>
<evidence type="ECO:0000313" key="28">
    <source>
        <dbReference type="Proteomes" id="UP000196329"/>
    </source>
</evidence>
<dbReference type="GO" id="GO:0015204">
    <property type="term" value="F:urea transmembrane transporter activity"/>
    <property type="evidence" value="ECO:0007669"/>
    <property type="project" value="InterPro"/>
</dbReference>
<dbReference type="Pfam" id="PF03253">
    <property type="entry name" value="UT"/>
    <property type="match status" value="1"/>
</dbReference>
<dbReference type="EMBL" id="CYZF01000009">
    <property type="protein sequence ID" value="CUP09843.1"/>
    <property type="molecule type" value="Genomic_DNA"/>
</dbReference>
<evidence type="ECO:0000313" key="36">
    <source>
        <dbReference type="Proteomes" id="UP000487221"/>
    </source>
</evidence>
<dbReference type="EMBL" id="MNQU01000189">
    <property type="protein sequence ID" value="OKZ34748.1"/>
    <property type="molecule type" value="Genomic_DNA"/>
</dbReference>
<evidence type="ECO:0000313" key="27">
    <source>
        <dbReference type="Proteomes" id="UP000186549"/>
    </source>
</evidence>
<evidence type="ECO:0000256" key="2">
    <source>
        <dbReference type="ARBA" id="ARBA00005914"/>
    </source>
</evidence>
<evidence type="ECO:0000256" key="5">
    <source>
        <dbReference type="ARBA" id="ARBA00022989"/>
    </source>
</evidence>
<dbReference type="EMBL" id="WCTL01000024">
    <property type="protein sequence ID" value="KAB4230938.1"/>
    <property type="molecule type" value="Genomic_DNA"/>
</dbReference>
<dbReference type="EMBL" id="JAQNSB010000019">
    <property type="protein sequence ID" value="MDC1855672.1"/>
    <property type="molecule type" value="Genomic_DNA"/>
</dbReference>